<dbReference type="Proteomes" id="UP000254938">
    <property type="component" value="Unassembled WGS sequence"/>
</dbReference>
<gene>
    <name evidence="1" type="ORF">NCTC9140_02565</name>
</gene>
<protein>
    <submittedName>
        <fullName evidence="1">Uncharacterized protein</fullName>
    </submittedName>
</protein>
<sequence length="181" mass="19966">MLITYQDWLGYFILTPTGEYTNVYPSLWPLHAAIAMRNNKMNKTWLFTTLTLALVAAAPAHAISAKYREQLERSGCTQMTDGTTCDIHKTKAENAAAAQHASSGFAPWVGTWYVYTEYGDKIDEITVTAKTVKTHGHLVEAAKASQGKLTFRVKSSAFTLNDAFNGVWANGSQRGTLQKVL</sequence>
<organism evidence="1 2">
    <name type="scientific">Klebsiella pneumoniae</name>
    <dbReference type="NCBI Taxonomy" id="573"/>
    <lineage>
        <taxon>Bacteria</taxon>
        <taxon>Pseudomonadati</taxon>
        <taxon>Pseudomonadota</taxon>
        <taxon>Gammaproteobacteria</taxon>
        <taxon>Enterobacterales</taxon>
        <taxon>Enterobacteriaceae</taxon>
        <taxon>Klebsiella/Raoultella group</taxon>
        <taxon>Klebsiella</taxon>
        <taxon>Klebsiella pneumoniae complex</taxon>
    </lineage>
</organism>
<evidence type="ECO:0000313" key="2">
    <source>
        <dbReference type="Proteomes" id="UP000254938"/>
    </source>
</evidence>
<proteinExistence type="predicted"/>
<evidence type="ECO:0000313" key="1">
    <source>
        <dbReference type="EMBL" id="STS80847.1"/>
    </source>
</evidence>
<reference evidence="1 2" key="1">
    <citation type="submission" date="2018-06" db="EMBL/GenBank/DDBJ databases">
        <authorList>
            <consortium name="Pathogen Informatics"/>
            <person name="Doyle S."/>
        </authorList>
    </citation>
    <scope>NUCLEOTIDE SEQUENCE [LARGE SCALE GENOMIC DNA]</scope>
    <source>
        <strain evidence="1 2">NCTC9140</strain>
    </source>
</reference>
<dbReference type="EMBL" id="UGKQ01000007">
    <property type="protein sequence ID" value="STS80847.1"/>
    <property type="molecule type" value="Genomic_DNA"/>
</dbReference>
<accession>A0A332ZAT1</accession>
<name>A0A332ZAT1_KLEPN</name>
<dbReference type="AlphaFoldDB" id="A0A332ZAT1"/>